<sequence>MKVLVTGGAGFIGSHLVDALMEKGYEVRVLDDLSAGTLENIKRWLDHERFEFIKGDMRDPGVVKEAVEDVDIVFHLAANPEVRIGSQSPELLYETNVLITYNLLQAMRNFNVKYLIFTSSSTVYGDAEKLPTPEDYAPLEPISVYGGAKLAAEALISGYAHTFDFNALIIRLANIIGKRSNHGVIYDFINKLRRNPEELEILGDGTQRKSYLHVSDTIEGMLTIFEHFRKEGKRVDFYNLGNEDWITVREIAEIVSEEMGLSPEFKFTGGVDGGRGWKGDVKLMLLDISKAKRTGWRPRLNSYEAVRRTVRELLGKDL</sequence>
<evidence type="ECO:0000259" key="2">
    <source>
        <dbReference type="Pfam" id="PF01370"/>
    </source>
</evidence>
<dbReference type="InterPro" id="IPR001509">
    <property type="entry name" value="Epimerase_deHydtase"/>
</dbReference>
<protein>
    <submittedName>
        <fullName evidence="3">NAD-dependent epimerase/dehydratase family protein</fullName>
    </submittedName>
</protein>
<proteinExistence type="inferred from homology"/>
<dbReference type="InterPro" id="IPR036291">
    <property type="entry name" value="NAD(P)-bd_dom_sf"/>
</dbReference>
<evidence type="ECO:0000256" key="1">
    <source>
        <dbReference type="ARBA" id="ARBA00007637"/>
    </source>
</evidence>
<dbReference type="Proteomes" id="UP001571980">
    <property type="component" value="Unassembled WGS sequence"/>
</dbReference>
<evidence type="ECO:0000313" key="3">
    <source>
        <dbReference type="EMBL" id="MFA4804503.1"/>
    </source>
</evidence>
<keyword evidence="4" id="KW-1185">Reference proteome</keyword>
<feature type="domain" description="NAD-dependent epimerase/dehydratase" evidence="2">
    <location>
        <begin position="3"/>
        <end position="241"/>
    </location>
</feature>
<name>A0ABV4T790_9EURY</name>
<accession>A0ABV4T790</accession>
<gene>
    <name evidence="3" type="ORF">P8X34_07110</name>
</gene>
<organism evidence="3 4">
    <name type="scientific">Pyrococcus kukulkanii</name>
    <dbReference type="NCBI Taxonomy" id="1609559"/>
    <lineage>
        <taxon>Archaea</taxon>
        <taxon>Methanobacteriati</taxon>
        <taxon>Methanobacteriota</taxon>
        <taxon>Thermococci</taxon>
        <taxon>Thermococcales</taxon>
        <taxon>Thermococcaceae</taxon>
        <taxon>Pyrococcus</taxon>
    </lineage>
</organism>
<dbReference type="Gene3D" id="3.90.25.10">
    <property type="entry name" value="UDP-galactose 4-epimerase, domain 1"/>
    <property type="match status" value="1"/>
</dbReference>
<dbReference type="CDD" id="cd05234">
    <property type="entry name" value="UDP_G4E_2_SDR_e"/>
    <property type="match status" value="1"/>
</dbReference>
<reference evidence="3 4" key="1">
    <citation type="submission" date="2023-03" db="EMBL/GenBank/DDBJ databases">
        <title>Speciation in Pyrococcus: adaptation to high temperature as a mechanism.</title>
        <authorList>
            <person name="Gu J."/>
        </authorList>
    </citation>
    <scope>NUCLEOTIDE SEQUENCE [LARGE SCALE GENOMIC DNA]</scope>
    <source>
        <strain evidence="3 4">LMOA34</strain>
    </source>
</reference>
<dbReference type="EMBL" id="JARRIG010000004">
    <property type="protein sequence ID" value="MFA4804503.1"/>
    <property type="molecule type" value="Genomic_DNA"/>
</dbReference>
<dbReference type="PANTHER" id="PTHR43725:SF53">
    <property type="entry name" value="UDP-ARABINOSE 4-EPIMERASE 1"/>
    <property type="match status" value="1"/>
</dbReference>
<dbReference type="SUPFAM" id="SSF51735">
    <property type="entry name" value="NAD(P)-binding Rossmann-fold domains"/>
    <property type="match status" value="1"/>
</dbReference>
<evidence type="ECO:0000313" key="4">
    <source>
        <dbReference type="Proteomes" id="UP001571980"/>
    </source>
</evidence>
<dbReference type="Pfam" id="PF01370">
    <property type="entry name" value="Epimerase"/>
    <property type="match status" value="1"/>
</dbReference>
<comment type="similarity">
    <text evidence="1">Belongs to the NAD(P)-dependent epimerase/dehydratase family.</text>
</comment>
<dbReference type="PANTHER" id="PTHR43725">
    <property type="entry name" value="UDP-GLUCOSE 4-EPIMERASE"/>
    <property type="match status" value="1"/>
</dbReference>
<dbReference type="RefSeq" id="WP_372823780.1">
    <property type="nucleotide sequence ID" value="NZ_JARRIC010000002.1"/>
</dbReference>
<comment type="caution">
    <text evidence="3">The sequence shown here is derived from an EMBL/GenBank/DDBJ whole genome shotgun (WGS) entry which is preliminary data.</text>
</comment>
<dbReference type="Gene3D" id="3.40.50.720">
    <property type="entry name" value="NAD(P)-binding Rossmann-like Domain"/>
    <property type="match status" value="1"/>
</dbReference>